<keyword evidence="2" id="KW-1185">Reference proteome</keyword>
<gene>
    <name evidence="1" type="ORF">C7S18_23710</name>
</gene>
<keyword evidence="1" id="KW-0614">Plasmid</keyword>
<geneLocation type="plasmid" evidence="1">
    <name>unnamed</name>
</geneLocation>
<accession>A0A2P1PZP8</accession>
<dbReference type="KEGG" id="xba:C7S18_23710"/>
<dbReference type="AlphaFoldDB" id="A0A2P1PZP8"/>
<evidence type="ECO:0000313" key="2">
    <source>
        <dbReference type="Proteomes" id="UP000241074"/>
    </source>
</evidence>
<dbReference type="EMBL" id="CP027861">
    <property type="protein sequence ID" value="AVQ00307.1"/>
    <property type="molecule type" value="Genomic_DNA"/>
</dbReference>
<dbReference type="RefSeq" id="WP_106894225.1">
    <property type="nucleotide sequence ID" value="NZ_CP027861.1"/>
</dbReference>
<proteinExistence type="predicted"/>
<reference evidence="1 2" key="2">
    <citation type="submission" date="2018-03" db="EMBL/GenBank/DDBJ databases">
        <authorList>
            <person name="Keele B.F."/>
        </authorList>
    </citation>
    <scope>NUCLEOTIDE SEQUENCE [LARGE SCALE GENOMIC DNA]</scope>
    <source>
        <strain evidence="1 2">D13</strain>
        <plasmid evidence="2">Plasmid unnamed</plasmid>
    </source>
</reference>
<evidence type="ECO:0000313" key="1">
    <source>
        <dbReference type="EMBL" id="AVQ00307.1"/>
    </source>
</evidence>
<sequence length="388" mass="40552">MNAQKGFSLVAFALLLGLVTIAGVAGVQLQLRESRAKLAQSWIDAQARELEQIAVAVRTWTSAPTNVASWPNDTRVGIACTSLTSAGLLPASFGRDTVPCKGPFGTTYTMIGIKNAADTTVPVGRVRIVIYQTGQPGAGLLKRAGITNDTAGMTGIAMRTALALSERKIPAGWVVPGNATATGVGRAWTKPLANWITPAPTYAGAVALVGFPDLGGILDTTASSADRCTAGEIVRGFCSGNPLCLNNGQGWVPPVCPSGKSKVGEFPHCKTNDVFQYNSGLGSSLILGNVTFDLGQGRGDSECASYARQFGLAGSEEYTTARDACRADHSRQFETTIYVDGPQPNNFCGIEIPGFAPNPVYPGQQVLATSTQLWGYPAGKDIVCATCN</sequence>
<organism evidence="1 2">
    <name type="scientific">Ahniella affigens</name>
    <dbReference type="NCBI Taxonomy" id="2021234"/>
    <lineage>
        <taxon>Bacteria</taxon>
        <taxon>Pseudomonadati</taxon>
        <taxon>Pseudomonadota</taxon>
        <taxon>Gammaproteobacteria</taxon>
        <taxon>Lysobacterales</taxon>
        <taxon>Rhodanobacteraceae</taxon>
        <taxon>Ahniella</taxon>
    </lineage>
</organism>
<dbReference type="Proteomes" id="UP000241074">
    <property type="component" value="Plasmid unnamed"/>
</dbReference>
<name>A0A2P1PZP8_9GAMM</name>
<reference evidence="1 2" key="1">
    <citation type="submission" date="2018-03" db="EMBL/GenBank/DDBJ databases">
        <title>Ahniella affigens gen. nov., sp. nov., a gammaproteobacterium isolated from sandy soil near a stream.</title>
        <authorList>
            <person name="Ko Y."/>
            <person name="Kim J.-H."/>
        </authorList>
    </citation>
    <scope>NUCLEOTIDE SEQUENCE [LARGE SCALE GENOMIC DNA]</scope>
    <source>
        <strain evidence="1 2">D13</strain>
        <plasmid evidence="2">Plasmid unnamed</plasmid>
    </source>
</reference>
<protein>
    <submittedName>
        <fullName evidence="1">Uncharacterized protein</fullName>
    </submittedName>
</protein>